<feature type="compositionally biased region" description="Acidic residues" evidence="2">
    <location>
        <begin position="267"/>
        <end position="278"/>
    </location>
</feature>
<dbReference type="Pfam" id="PF00505">
    <property type="entry name" value="HMG_box"/>
    <property type="match status" value="1"/>
</dbReference>
<protein>
    <submittedName>
        <fullName evidence="4">(rape) hypothetical protein</fullName>
    </submittedName>
</protein>
<dbReference type="GO" id="GO:0003677">
    <property type="term" value="F:DNA binding"/>
    <property type="evidence" value="ECO:0007669"/>
    <property type="project" value="UniProtKB-UniRule"/>
</dbReference>
<feature type="DNA-binding region" description="HMG box" evidence="1">
    <location>
        <begin position="150"/>
        <end position="218"/>
    </location>
</feature>
<dbReference type="SMART" id="SM00398">
    <property type="entry name" value="HMG"/>
    <property type="match status" value="1"/>
</dbReference>
<keyword evidence="1" id="KW-0238">DNA-binding</keyword>
<dbReference type="SUPFAM" id="SSF47095">
    <property type="entry name" value="HMG-box"/>
    <property type="match status" value="1"/>
</dbReference>
<organism evidence="4">
    <name type="scientific">Brassica napus</name>
    <name type="common">Rape</name>
    <dbReference type="NCBI Taxonomy" id="3708"/>
    <lineage>
        <taxon>Eukaryota</taxon>
        <taxon>Viridiplantae</taxon>
        <taxon>Streptophyta</taxon>
        <taxon>Embryophyta</taxon>
        <taxon>Tracheophyta</taxon>
        <taxon>Spermatophyta</taxon>
        <taxon>Magnoliopsida</taxon>
        <taxon>eudicotyledons</taxon>
        <taxon>Gunneridae</taxon>
        <taxon>Pentapetalae</taxon>
        <taxon>rosids</taxon>
        <taxon>malvids</taxon>
        <taxon>Brassicales</taxon>
        <taxon>Brassicaceae</taxon>
        <taxon>Brassiceae</taxon>
        <taxon>Brassica</taxon>
    </lineage>
</organism>
<evidence type="ECO:0000256" key="2">
    <source>
        <dbReference type="SAM" id="MobiDB-lite"/>
    </source>
</evidence>
<dbReference type="Gene3D" id="1.10.30.10">
    <property type="entry name" value="High mobility group box domain"/>
    <property type="match status" value="1"/>
</dbReference>
<dbReference type="Proteomes" id="UP001295469">
    <property type="component" value="Chromosome A02"/>
</dbReference>
<dbReference type="PANTHER" id="PTHR47658:SF5">
    <property type="entry name" value="HMG BOX DOMAIN-CONTAINING PROTEIN"/>
    <property type="match status" value="1"/>
</dbReference>
<dbReference type="InterPro" id="IPR036910">
    <property type="entry name" value="HMG_box_dom_sf"/>
</dbReference>
<feature type="compositionally biased region" description="Acidic residues" evidence="2">
    <location>
        <begin position="244"/>
        <end position="259"/>
    </location>
</feature>
<dbReference type="InterPro" id="IPR009071">
    <property type="entry name" value="HMG_box_dom"/>
</dbReference>
<feature type="domain" description="HMG box" evidence="3">
    <location>
        <begin position="150"/>
        <end position="218"/>
    </location>
</feature>
<name>A0A816XE05_BRANA</name>
<dbReference type="PROSITE" id="PS50118">
    <property type="entry name" value="HMG_BOX_2"/>
    <property type="match status" value="1"/>
</dbReference>
<sequence length="278" mass="31408">RNFLIDSLNLNKKIIFSPSDLEKKKEMAGGRGSSKSTAPKPRKRVEAESKPETTNNNNINTLLRAKDGSAFAKCEGCNKNVAVALISMHNCSLDAKIRVNLEAQVVETQTEAKKKPVERKKSTSDEPKAKRLRKAKDDSKKKSSSSSNKPKRPLTAFFIFMADFRKTFKEENPDAGVKDVAKQGGEKWKSLDEEEKKVYLDKAAELKAEYNKSLESSNDADEEVYDIWSHFQEADDADEKQSDEAEEKQADDEETEENEAEKKEAEGKEEEDEILDDY</sequence>
<dbReference type="CDD" id="cd22005">
    <property type="entry name" value="HMG-box_AtHMGB1-like"/>
    <property type="match status" value="1"/>
</dbReference>
<feature type="region of interest" description="Disordered" evidence="2">
    <location>
        <begin position="21"/>
        <end position="61"/>
    </location>
</feature>
<proteinExistence type="predicted"/>
<dbReference type="EMBL" id="HG994356">
    <property type="protein sequence ID" value="CAF2144789.1"/>
    <property type="molecule type" value="Genomic_DNA"/>
</dbReference>
<evidence type="ECO:0000313" key="4">
    <source>
        <dbReference type="EMBL" id="CAF2144789.1"/>
    </source>
</evidence>
<feature type="region of interest" description="Disordered" evidence="2">
    <location>
        <begin position="210"/>
        <end position="278"/>
    </location>
</feature>
<evidence type="ECO:0000259" key="3">
    <source>
        <dbReference type="PROSITE" id="PS50118"/>
    </source>
</evidence>
<dbReference type="GO" id="GO:0005634">
    <property type="term" value="C:nucleus"/>
    <property type="evidence" value="ECO:0007669"/>
    <property type="project" value="UniProtKB-UniRule"/>
</dbReference>
<gene>
    <name evidence="4" type="ORF">DARMORV10_A02P40980.1</name>
</gene>
<keyword evidence="1" id="KW-0539">Nucleus</keyword>
<accession>A0A816XE05</accession>
<dbReference type="PANTHER" id="PTHR47658">
    <property type="entry name" value="HIGH MOBILITY GROUP B PROTEIN 12-RELATED"/>
    <property type="match status" value="1"/>
</dbReference>
<feature type="compositionally biased region" description="Basic and acidic residues" evidence="2">
    <location>
        <begin position="110"/>
        <end position="141"/>
    </location>
</feature>
<dbReference type="AlphaFoldDB" id="A0A816XE05"/>
<feature type="non-terminal residue" evidence="4">
    <location>
        <position position="1"/>
    </location>
</feature>
<feature type="region of interest" description="Disordered" evidence="2">
    <location>
        <begin position="108"/>
        <end position="150"/>
    </location>
</feature>
<evidence type="ECO:0000256" key="1">
    <source>
        <dbReference type="PROSITE-ProRule" id="PRU00267"/>
    </source>
</evidence>
<reference evidence="4" key="1">
    <citation type="submission" date="2021-01" db="EMBL/GenBank/DDBJ databases">
        <authorList>
            <consortium name="Genoscope - CEA"/>
            <person name="William W."/>
        </authorList>
    </citation>
    <scope>NUCLEOTIDE SEQUENCE</scope>
</reference>